<protein>
    <recommendedName>
        <fullName evidence="9">Acetate kinase</fullName>
        <ecNumber evidence="9">2.7.2.1</ecNumber>
    </recommendedName>
    <alternativeName>
        <fullName evidence="9">Acetokinase</fullName>
    </alternativeName>
</protein>
<comment type="subunit">
    <text evidence="9">Homodimer.</text>
</comment>
<evidence type="ECO:0000256" key="8">
    <source>
        <dbReference type="ARBA" id="ARBA00022842"/>
    </source>
</evidence>
<accession>A0A421BJT3</accession>
<proteinExistence type="inferred from homology"/>
<comment type="function">
    <text evidence="9">Catalyzes the formation of acetyl phosphate from acetate and ATP. Can also catalyze the reverse reaction.</text>
</comment>
<dbReference type="Proteomes" id="UP000279673">
    <property type="component" value="Unassembled WGS sequence"/>
</dbReference>
<dbReference type="GO" id="GO:0005829">
    <property type="term" value="C:cytosol"/>
    <property type="evidence" value="ECO:0007669"/>
    <property type="project" value="TreeGrafter"/>
</dbReference>
<name>A0A421BJT3_9RHOB</name>
<feature type="binding site" evidence="9">
    <location>
        <begin position="327"/>
        <end position="331"/>
    </location>
    <ligand>
        <name>ATP</name>
        <dbReference type="ChEBI" id="CHEBI:30616"/>
    </ligand>
</feature>
<feature type="binding site" evidence="9">
    <location>
        <begin position="282"/>
        <end position="284"/>
    </location>
    <ligand>
        <name>ATP</name>
        <dbReference type="ChEBI" id="CHEBI:30616"/>
    </ligand>
</feature>
<evidence type="ECO:0000256" key="3">
    <source>
        <dbReference type="ARBA" id="ARBA00022679"/>
    </source>
</evidence>
<dbReference type="EMBL" id="RCHI01000020">
    <property type="protein sequence ID" value="RLL62692.1"/>
    <property type="molecule type" value="Genomic_DNA"/>
</dbReference>
<evidence type="ECO:0000256" key="1">
    <source>
        <dbReference type="ARBA" id="ARBA00008748"/>
    </source>
</evidence>
<dbReference type="GO" id="GO:0005524">
    <property type="term" value="F:ATP binding"/>
    <property type="evidence" value="ECO:0007669"/>
    <property type="project" value="UniProtKB-KW"/>
</dbReference>
<evidence type="ECO:0000313" key="12">
    <source>
        <dbReference type="Proteomes" id="UP000279673"/>
    </source>
</evidence>
<comment type="pathway">
    <text evidence="9">Metabolic intermediate biosynthesis; acetyl-CoA biosynthesis; acetyl-CoA from acetate: step 1/2.</text>
</comment>
<feature type="binding site" evidence="9">
    <location>
        <position position="17"/>
    </location>
    <ligand>
        <name>ATP</name>
        <dbReference type="ChEBI" id="CHEBI:30616"/>
    </ligand>
</feature>
<evidence type="ECO:0000256" key="2">
    <source>
        <dbReference type="ARBA" id="ARBA00022490"/>
    </source>
</evidence>
<evidence type="ECO:0000256" key="5">
    <source>
        <dbReference type="ARBA" id="ARBA00022741"/>
    </source>
</evidence>
<comment type="similarity">
    <text evidence="1 9 10">Belongs to the acetokinase family.</text>
</comment>
<dbReference type="GO" id="GO:0006083">
    <property type="term" value="P:acetate metabolic process"/>
    <property type="evidence" value="ECO:0007669"/>
    <property type="project" value="TreeGrafter"/>
</dbReference>
<keyword evidence="4 9" id="KW-0479">Metal-binding</keyword>
<dbReference type="EC" id="2.7.2.1" evidence="9"/>
<dbReference type="Gene3D" id="3.30.420.40">
    <property type="match status" value="2"/>
</dbReference>
<dbReference type="SUPFAM" id="SSF53067">
    <property type="entry name" value="Actin-like ATPase domain"/>
    <property type="match status" value="2"/>
</dbReference>
<sequence>MTTRAILTVNSGSSSLKLGLFTEELETLAMCHVDRIGRREAAMKIRDAAGRNLPMPEHAPTAFRTNGAALRTALEVFQADFPGLEVIAVGHRVVHGGVKHAEPLRLTEATMKELARLAPFAPLHQPHNLAGVRAAVDTFPGVPNIACFDTAFHREHPFVNDTYALPRRYYEKGVRRYGFHGLSYDYIAGELARTEPALHKGRVVVAHLGSGASMCGMKGGHPIDSTMGFSALDGLPMGTRTGQIDPGVLLYLMDTDGLDSHGLSELLYKESGLQGLSGVSNDMRTLESSDDPHAQEAIDYFCFRIRRELGGIAAALGGIDGLVFCGGIGENSANVRAQVCEGMEWLGITLDAEKNVTHAREISTGKTRVLVIPTNEEIVIARAAAHVLETL</sequence>
<dbReference type="InterPro" id="IPR023865">
    <property type="entry name" value="Aliphatic_acid_kinase_CS"/>
</dbReference>
<dbReference type="PIRSF" id="PIRSF000722">
    <property type="entry name" value="Acetate_prop_kin"/>
    <property type="match status" value="1"/>
</dbReference>
<dbReference type="AlphaFoldDB" id="A0A421BJT3"/>
<keyword evidence="7 9" id="KW-0067">ATP-binding</keyword>
<keyword evidence="8 9" id="KW-0460">Magnesium</keyword>
<evidence type="ECO:0000256" key="10">
    <source>
        <dbReference type="RuleBase" id="RU003835"/>
    </source>
</evidence>
<keyword evidence="6 9" id="KW-0418">Kinase</keyword>
<feature type="binding site" evidence="9">
    <location>
        <begin position="207"/>
        <end position="211"/>
    </location>
    <ligand>
        <name>ATP</name>
        <dbReference type="ChEBI" id="CHEBI:30616"/>
    </ligand>
</feature>
<dbReference type="GO" id="GO:0000287">
    <property type="term" value="F:magnesium ion binding"/>
    <property type="evidence" value="ECO:0007669"/>
    <property type="project" value="UniProtKB-UniRule"/>
</dbReference>
<comment type="caution">
    <text evidence="11">The sequence shown here is derived from an EMBL/GenBank/DDBJ whole genome shotgun (WGS) entry which is preliminary data.</text>
</comment>
<reference evidence="11 12" key="1">
    <citation type="submission" date="2018-10" db="EMBL/GenBank/DDBJ databases">
        <title>Rhodobacter sp . BO-81.</title>
        <authorList>
            <person name="Im W.T."/>
        </authorList>
    </citation>
    <scope>NUCLEOTIDE SEQUENCE [LARGE SCALE GENOMIC DNA]</scope>
    <source>
        <strain evidence="11 12">BO-81</strain>
    </source>
</reference>
<comment type="catalytic activity">
    <reaction evidence="9">
        <text>acetate + ATP = acetyl phosphate + ADP</text>
        <dbReference type="Rhea" id="RHEA:11352"/>
        <dbReference type="ChEBI" id="CHEBI:22191"/>
        <dbReference type="ChEBI" id="CHEBI:30089"/>
        <dbReference type="ChEBI" id="CHEBI:30616"/>
        <dbReference type="ChEBI" id="CHEBI:456216"/>
        <dbReference type="EC" id="2.7.2.1"/>
    </reaction>
</comment>
<dbReference type="UniPathway" id="UPA00340">
    <property type="reaction ID" value="UER00458"/>
</dbReference>
<gene>
    <name evidence="9" type="primary">ackA</name>
    <name evidence="11" type="ORF">DYS74_16470</name>
</gene>
<feature type="site" description="Transition state stabilizer" evidence="9">
    <location>
        <position position="180"/>
    </location>
</feature>
<dbReference type="NCBIfam" id="TIGR00016">
    <property type="entry name" value="ackA"/>
    <property type="match status" value="1"/>
</dbReference>
<dbReference type="HAMAP" id="MF_00020">
    <property type="entry name" value="Acetate_kinase"/>
    <property type="match status" value="1"/>
</dbReference>
<dbReference type="GO" id="GO:0006085">
    <property type="term" value="P:acetyl-CoA biosynthetic process"/>
    <property type="evidence" value="ECO:0007669"/>
    <property type="project" value="UniProtKB-UniRule"/>
</dbReference>
<comment type="subcellular location">
    <subcellularLocation>
        <location evidence="9">Cytoplasm</location>
    </subcellularLocation>
</comment>
<feature type="binding site" evidence="9">
    <location>
        <position position="92"/>
    </location>
    <ligand>
        <name>substrate</name>
    </ligand>
</feature>
<evidence type="ECO:0000256" key="7">
    <source>
        <dbReference type="ARBA" id="ARBA00022840"/>
    </source>
</evidence>
<keyword evidence="5 9" id="KW-0547">Nucleotide-binding</keyword>
<dbReference type="PROSITE" id="PS01075">
    <property type="entry name" value="ACETATE_KINASE_1"/>
    <property type="match status" value="1"/>
</dbReference>
<evidence type="ECO:0000256" key="6">
    <source>
        <dbReference type="ARBA" id="ARBA00022777"/>
    </source>
</evidence>
<dbReference type="InterPro" id="IPR000890">
    <property type="entry name" value="Aliphatic_acid_kin_short-chain"/>
</dbReference>
<keyword evidence="3 9" id="KW-0808">Transferase</keyword>
<dbReference type="Pfam" id="PF00871">
    <property type="entry name" value="Acetate_kinase"/>
    <property type="match status" value="1"/>
</dbReference>
<feature type="site" description="Transition state stabilizer" evidence="9">
    <location>
        <position position="240"/>
    </location>
</feature>
<evidence type="ECO:0000256" key="4">
    <source>
        <dbReference type="ARBA" id="ARBA00022723"/>
    </source>
</evidence>
<feature type="binding site" evidence="9">
    <location>
        <position position="10"/>
    </location>
    <ligand>
        <name>Mg(2+)</name>
        <dbReference type="ChEBI" id="CHEBI:18420"/>
    </ligand>
</feature>
<dbReference type="InterPro" id="IPR004372">
    <property type="entry name" value="Ac/propionate_kinase"/>
</dbReference>
<feature type="binding site" evidence="9">
    <location>
        <position position="376"/>
    </location>
    <ligand>
        <name>Mg(2+)</name>
        <dbReference type="ChEBI" id="CHEBI:18420"/>
    </ligand>
</feature>
<comment type="cofactor">
    <cofactor evidence="9">
        <name>Mg(2+)</name>
        <dbReference type="ChEBI" id="CHEBI:18420"/>
    </cofactor>
    <cofactor evidence="9">
        <name>Mn(2+)</name>
        <dbReference type="ChEBI" id="CHEBI:29035"/>
    </cofactor>
    <text evidence="9">Mg(2+). Can also accept Mn(2+).</text>
</comment>
<dbReference type="PANTHER" id="PTHR21060">
    <property type="entry name" value="ACETATE KINASE"/>
    <property type="match status" value="1"/>
</dbReference>
<dbReference type="RefSeq" id="WP_121534765.1">
    <property type="nucleotide sequence ID" value="NZ_RCHI01000020.1"/>
</dbReference>
<dbReference type="PRINTS" id="PR00471">
    <property type="entry name" value="ACETATEKNASE"/>
</dbReference>
<dbReference type="InterPro" id="IPR043129">
    <property type="entry name" value="ATPase_NBD"/>
</dbReference>
<evidence type="ECO:0000256" key="9">
    <source>
        <dbReference type="HAMAP-Rule" id="MF_00020"/>
    </source>
</evidence>
<dbReference type="GO" id="GO:0008776">
    <property type="term" value="F:acetate kinase activity"/>
    <property type="evidence" value="ECO:0007669"/>
    <property type="project" value="UniProtKB-UniRule"/>
</dbReference>
<evidence type="ECO:0000313" key="11">
    <source>
        <dbReference type="EMBL" id="RLL62692.1"/>
    </source>
</evidence>
<organism evidence="11 12">
    <name type="scientific">Paenirhodobacter hankyongi</name>
    <dbReference type="NCBI Taxonomy" id="2294033"/>
    <lineage>
        <taxon>Bacteria</taxon>
        <taxon>Pseudomonadati</taxon>
        <taxon>Pseudomonadota</taxon>
        <taxon>Alphaproteobacteria</taxon>
        <taxon>Rhodobacterales</taxon>
        <taxon>Rhodobacter group</taxon>
        <taxon>Paenirhodobacter</taxon>
    </lineage>
</organism>
<keyword evidence="12" id="KW-1185">Reference proteome</keyword>
<dbReference type="PANTHER" id="PTHR21060:SF21">
    <property type="entry name" value="ACETATE KINASE"/>
    <property type="match status" value="1"/>
</dbReference>
<feature type="active site" description="Proton donor/acceptor" evidence="9">
    <location>
        <position position="149"/>
    </location>
</feature>
<keyword evidence="2 9" id="KW-0963">Cytoplasm</keyword>